<evidence type="ECO:0000256" key="1">
    <source>
        <dbReference type="SAM" id="MobiDB-lite"/>
    </source>
</evidence>
<keyword evidence="3" id="KW-1185">Reference proteome</keyword>
<evidence type="ECO:0000313" key="2">
    <source>
        <dbReference type="EMBL" id="MCQ8772060.1"/>
    </source>
</evidence>
<dbReference type="RefSeq" id="WP_256790925.1">
    <property type="nucleotide sequence ID" value="NZ_JANIID010000018.1"/>
</dbReference>
<evidence type="ECO:0000313" key="3">
    <source>
        <dbReference type="Proteomes" id="UP001142374"/>
    </source>
</evidence>
<comment type="caution">
    <text evidence="2">The sequence shown here is derived from an EMBL/GenBank/DDBJ whole genome shotgun (WGS) entry which is preliminary data.</text>
</comment>
<reference evidence="2" key="1">
    <citation type="submission" date="2022-06" db="EMBL/GenBank/DDBJ databases">
        <title>WGS of actinobacteria.</title>
        <authorList>
            <person name="Thawai C."/>
        </authorList>
    </citation>
    <scope>NUCLEOTIDE SEQUENCE</scope>
    <source>
        <strain evidence="2">AA8</strain>
    </source>
</reference>
<gene>
    <name evidence="2" type="ORF">NQU55_20125</name>
</gene>
<proteinExistence type="predicted"/>
<dbReference type="Proteomes" id="UP001142374">
    <property type="component" value="Unassembled WGS sequence"/>
</dbReference>
<feature type="region of interest" description="Disordered" evidence="1">
    <location>
        <begin position="102"/>
        <end position="125"/>
    </location>
</feature>
<accession>A0A9X2LIY2</accession>
<dbReference type="EMBL" id="JANIID010000018">
    <property type="protein sequence ID" value="MCQ8772060.1"/>
    <property type="molecule type" value="Genomic_DNA"/>
</dbReference>
<name>A0A9X2LIY2_9ACTN</name>
<organism evidence="2 3">
    <name type="scientific">Streptomyces telluris</name>
    <dbReference type="NCBI Taxonomy" id="2720021"/>
    <lineage>
        <taxon>Bacteria</taxon>
        <taxon>Bacillati</taxon>
        <taxon>Actinomycetota</taxon>
        <taxon>Actinomycetes</taxon>
        <taxon>Kitasatosporales</taxon>
        <taxon>Streptomycetaceae</taxon>
        <taxon>Streptomyces</taxon>
    </lineage>
</organism>
<dbReference type="AlphaFoldDB" id="A0A9X2LIY2"/>
<sequence>MDGYFTDPAFWVLQLLLLFIGWLVRQVASVTEWRVNRIIRNAKKQIEDVEGAEELLSGWDEEITEAPRGVLFTYFIACRIRRQARHITRLLRIQQEEAASGDAALTTASRRQQRRARRDERRARRMSGTIKHLTNAAAALIGPEYGMDYWAQWTAELEQIRNPVVRLAHAFSNLWAAVRLRMILRPAPAQEEPGPVRLLAERLARGVDRVAASNMLSGTLAGLLLGGALYGLYSLAGLEPACYAAIPAIYCTNWSVARVRQWWALRRTVAQQE</sequence>
<protein>
    <submittedName>
        <fullName evidence="2">Uncharacterized protein</fullName>
    </submittedName>
</protein>